<dbReference type="Proteomes" id="UP000749559">
    <property type="component" value="Unassembled WGS sequence"/>
</dbReference>
<protein>
    <submittedName>
        <fullName evidence="8">Uncharacterized protein</fullName>
    </submittedName>
</protein>
<comment type="caution">
    <text evidence="8">The sequence shown here is derived from an EMBL/GenBank/DDBJ whole genome shotgun (WGS) entry which is preliminary data.</text>
</comment>
<keyword evidence="6" id="KW-0503">Monooxygenase</keyword>
<gene>
    <name evidence="8" type="ORF">OFUS_LOCUS19022</name>
</gene>
<evidence type="ECO:0000313" key="8">
    <source>
        <dbReference type="EMBL" id="CAH1794303.1"/>
    </source>
</evidence>
<name>A0A8S4PKH2_OWEFU</name>
<dbReference type="GO" id="GO:0008340">
    <property type="term" value="P:determination of adult lifespan"/>
    <property type="evidence" value="ECO:0007669"/>
    <property type="project" value="TreeGrafter"/>
</dbReference>
<evidence type="ECO:0000256" key="2">
    <source>
        <dbReference type="ARBA" id="ARBA00022688"/>
    </source>
</evidence>
<evidence type="ECO:0000256" key="7">
    <source>
        <dbReference type="ARBA" id="ARBA00023136"/>
    </source>
</evidence>
<feature type="non-terminal residue" evidence="8">
    <location>
        <position position="227"/>
    </location>
</feature>
<evidence type="ECO:0000256" key="3">
    <source>
        <dbReference type="ARBA" id="ARBA00022723"/>
    </source>
</evidence>
<dbReference type="AlphaFoldDB" id="A0A8S4PKH2"/>
<sequence>HESPHIFRRTICNSAIFDSTILSMFRSSHYPNVSYRSLSRMCARCASTRAKEAKTREMIGRMLRVDHAGEFGANKIYEGQHAVLGRMNVGPIIQHMWDQEKEHLAKFDELLPEHRVRPTVLLPLWSLAGYMLGAGTSLLGREGAMACTEAVEDVIIEHYDDQIRELLEDDPERHKELIKVIQKFRDEESEHKDTGIEHNAKDAPFYDGLSQAIKVGCKGAIWLSERV</sequence>
<keyword evidence="9" id="KW-1185">Reference proteome</keyword>
<keyword evidence="7" id="KW-0472">Membrane</keyword>
<comment type="pathway">
    <text evidence="1">Cofactor biosynthesis; ubiquinone biosynthesis.</text>
</comment>
<dbReference type="GO" id="GO:0006744">
    <property type="term" value="P:ubiquinone biosynthetic process"/>
    <property type="evidence" value="ECO:0007669"/>
    <property type="project" value="UniProtKB-KW"/>
</dbReference>
<evidence type="ECO:0000256" key="6">
    <source>
        <dbReference type="ARBA" id="ARBA00023033"/>
    </source>
</evidence>
<dbReference type="CDD" id="cd01042">
    <property type="entry name" value="DMQH"/>
    <property type="match status" value="1"/>
</dbReference>
<keyword evidence="4" id="KW-0560">Oxidoreductase</keyword>
<dbReference type="Pfam" id="PF03232">
    <property type="entry name" value="COQ7"/>
    <property type="match status" value="1"/>
</dbReference>
<keyword evidence="3" id="KW-0479">Metal-binding</keyword>
<dbReference type="InterPro" id="IPR009078">
    <property type="entry name" value="Ferritin-like_SF"/>
</dbReference>
<dbReference type="SUPFAM" id="SSF47240">
    <property type="entry name" value="Ferritin-like"/>
    <property type="match status" value="1"/>
</dbReference>
<evidence type="ECO:0000256" key="5">
    <source>
        <dbReference type="ARBA" id="ARBA00023004"/>
    </source>
</evidence>
<dbReference type="GO" id="GO:0046872">
    <property type="term" value="F:metal ion binding"/>
    <property type="evidence" value="ECO:0007669"/>
    <property type="project" value="UniProtKB-KW"/>
</dbReference>
<dbReference type="GO" id="GO:0005634">
    <property type="term" value="C:nucleus"/>
    <property type="evidence" value="ECO:0007669"/>
    <property type="project" value="TreeGrafter"/>
</dbReference>
<dbReference type="PANTHER" id="PTHR11237:SF4">
    <property type="entry name" value="5-DEMETHOXYUBIQUINONE HYDROXYLASE, MITOCHONDRIAL"/>
    <property type="match status" value="1"/>
</dbReference>
<accession>A0A8S4PKH2</accession>
<dbReference type="OrthoDB" id="275371at2759"/>
<dbReference type="PANTHER" id="PTHR11237">
    <property type="entry name" value="COENZYME Q10 BIOSYNTHESIS PROTEIN 7"/>
    <property type="match status" value="1"/>
</dbReference>
<evidence type="ECO:0000256" key="1">
    <source>
        <dbReference type="ARBA" id="ARBA00004749"/>
    </source>
</evidence>
<dbReference type="HAMAP" id="MF_01658">
    <property type="entry name" value="COQ7"/>
    <property type="match status" value="1"/>
</dbReference>
<keyword evidence="5" id="KW-0408">Iron</keyword>
<evidence type="ECO:0000313" key="9">
    <source>
        <dbReference type="Proteomes" id="UP000749559"/>
    </source>
</evidence>
<keyword evidence="2" id="KW-0831">Ubiquinone biosynthesis</keyword>
<evidence type="ECO:0000256" key="4">
    <source>
        <dbReference type="ARBA" id="ARBA00023002"/>
    </source>
</evidence>
<proteinExistence type="inferred from homology"/>
<dbReference type="InterPro" id="IPR011566">
    <property type="entry name" value="Ubq_synth_Coq7"/>
</dbReference>
<reference evidence="8" key="1">
    <citation type="submission" date="2022-03" db="EMBL/GenBank/DDBJ databases">
        <authorList>
            <person name="Martin C."/>
        </authorList>
    </citation>
    <scope>NUCLEOTIDE SEQUENCE</scope>
</reference>
<dbReference type="GO" id="GO:0008682">
    <property type="term" value="F:3-demethoxyubiquinol 3-hydroxylase activity"/>
    <property type="evidence" value="ECO:0007669"/>
    <property type="project" value="TreeGrafter"/>
</dbReference>
<dbReference type="EMBL" id="CAIIXF020000009">
    <property type="protein sequence ID" value="CAH1794303.1"/>
    <property type="molecule type" value="Genomic_DNA"/>
</dbReference>
<dbReference type="GO" id="GO:0005743">
    <property type="term" value="C:mitochondrial inner membrane"/>
    <property type="evidence" value="ECO:0007669"/>
    <property type="project" value="TreeGrafter"/>
</dbReference>
<organism evidence="8 9">
    <name type="scientific">Owenia fusiformis</name>
    <name type="common">Polychaete worm</name>
    <dbReference type="NCBI Taxonomy" id="6347"/>
    <lineage>
        <taxon>Eukaryota</taxon>
        <taxon>Metazoa</taxon>
        <taxon>Spiralia</taxon>
        <taxon>Lophotrochozoa</taxon>
        <taxon>Annelida</taxon>
        <taxon>Polychaeta</taxon>
        <taxon>Sedentaria</taxon>
        <taxon>Canalipalpata</taxon>
        <taxon>Sabellida</taxon>
        <taxon>Oweniida</taxon>
        <taxon>Oweniidae</taxon>
        <taxon>Owenia</taxon>
    </lineage>
</organism>
<dbReference type="GO" id="GO:2000377">
    <property type="term" value="P:regulation of reactive oxygen species metabolic process"/>
    <property type="evidence" value="ECO:0007669"/>
    <property type="project" value="TreeGrafter"/>
</dbReference>
<dbReference type="GO" id="GO:0010468">
    <property type="term" value="P:regulation of gene expression"/>
    <property type="evidence" value="ECO:0007669"/>
    <property type="project" value="TreeGrafter"/>
</dbReference>